<feature type="signal peptide" evidence="1">
    <location>
        <begin position="1"/>
        <end position="26"/>
    </location>
</feature>
<keyword evidence="4" id="KW-1185">Reference proteome</keyword>
<sequence>MRNFVSLGLAAALVVSALHGSESATARESSIQETTVSKYVAAYNIRDLELMRSMMHAEIQWIAIEGGNSEIVANGRDALAEQMQSYFASPTKIWSAFDDVIENGRFLTLRETAHWQAADGTVKSQSSIVVYEFEDALIRRVWYYSAQN</sequence>
<dbReference type="Gene3D" id="3.10.450.50">
    <property type="match status" value="1"/>
</dbReference>
<dbReference type="EMBL" id="WTYX01000002">
    <property type="protein sequence ID" value="MXO91734.1"/>
    <property type="molecule type" value="Genomic_DNA"/>
</dbReference>
<evidence type="ECO:0000313" key="3">
    <source>
        <dbReference type="EMBL" id="MXO91734.1"/>
    </source>
</evidence>
<feature type="chain" id="PRO_5032575162" description="SnoaL-like domain-containing protein" evidence="1">
    <location>
        <begin position="27"/>
        <end position="148"/>
    </location>
</feature>
<name>A0A844ZWB1_9SPHN</name>
<proteinExistence type="predicted"/>
<dbReference type="Pfam" id="PF12680">
    <property type="entry name" value="SnoaL_2"/>
    <property type="match status" value="1"/>
</dbReference>
<evidence type="ECO:0000256" key="1">
    <source>
        <dbReference type="SAM" id="SignalP"/>
    </source>
</evidence>
<comment type="caution">
    <text evidence="3">The sequence shown here is derived from an EMBL/GenBank/DDBJ whole genome shotgun (WGS) entry which is preliminary data.</text>
</comment>
<organism evidence="3 4">
    <name type="scientific">Pontixanthobacter aquaemixtae</name>
    <dbReference type="NCBI Taxonomy" id="1958940"/>
    <lineage>
        <taxon>Bacteria</taxon>
        <taxon>Pseudomonadati</taxon>
        <taxon>Pseudomonadota</taxon>
        <taxon>Alphaproteobacteria</taxon>
        <taxon>Sphingomonadales</taxon>
        <taxon>Erythrobacteraceae</taxon>
        <taxon>Pontixanthobacter</taxon>
    </lineage>
</organism>
<protein>
    <recommendedName>
        <fullName evidence="2">SnoaL-like domain-containing protein</fullName>
    </recommendedName>
</protein>
<evidence type="ECO:0000313" key="4">
    <source>
        <dbReference type="Proteomes" id="UP000442714"/>
    </source>
</evidence>
<dbReference type="AlphaFoldDB" id="A0A844ZWB1"/>
<feature type="domain" description="SnoaL-like" evidence="2">
    <location>
        <begin position="36"/>
        <end position="140"/>
    </location>
</feature>
<dbReference type="Proteomes" id="UP000442714">
    <property type="component" value="Unassembled WGS sequence"/>
</dbReference>
<dbReference type="InterPro" id="IPR037401">
    <property type="entry name" value="SnoaL-like"/>
</dbReference>
<dbReference type="InterPro" id="IPR032710">
    <property type="entry name" value="NTF2-like_dom_sf"/>
</dbReference>
<reference evidence="3 4" key="1">
    <citation type="submission" date="2019-12" db="EMBL/GenBank/DDBJ databases">
        <title>Genomic-based taxomic classification of the family Erythrobacteraceae.</title>
        <authorList>
            <person name="Xu L."/>
        </authorList>
    </citation>
    <scope>NUCLEOTIDE SEQUENCE [LARGE SCALE GENOMIC DNA]</scope>
    <source>
        <strain evidence="3 4">KCTC 52763</strain>
    </source>
</reference>
<keyword evidence="1" id="KW-0732">Signal</keyword>
<accession>A0A844ZWB1</accession>
<gene>
    <name evidence="3" type="ORF">GRI41_12930</name>
</gene>
<dbReference type="OrthoDB" id="7605474at2"/>
<dbReference type="RefSeq" id="WP_160605461.1">
    <property type="nucleotide sequence ID" value="NZ_WTYX01000002.1"/>
</dbReference>
<dbReference type="SUPFAM" id="SSF54427">
    <property type="entry name" value="NTF2-like"/>
    <property type="match status" value="1"/>
</dbReference>
<evidence type="ECO:0000259" key="2">
    <source>
        <dbReference type="Pfam" id="PF12680"/>
    </source>
</evidence>